<reference evidence="2 3" key="1">
    <citation type="submission" date="2024-06" db="EMBL/GenBank/DDBJ databases">
        <title>Sorghum-associated microbial communities from plants grown in Nebraska, USA.</title>
        <authorList>
            <person name="Schachtman D."/>
        </authorList>
    </citation>
    <scope>NUCLEOTIDE SEQUENCE [LARGE SCALE GENOMIC DNA]</scope>
    <source>
        <strain evidence="2 3">1288</strain>
    </source>
</reference>
<keyword evidence="3" id="KW-1185">Reference proteome</keyword>
<feature type="transmembrane region" description="Helical" evidence="1">
    <location>
        <begin position="5"/>
        <end position="25"/>
    </location>
</feature>
<name>A0ABV2KFA3_SPOPS</name>
<dbReference type="Proteomes" id="UP001549104">
    <property type="component" value="Unassembled WGS sequence"/>
</dbReference>
<keyword evidence="1" id="KW-1133">Transmembrane helix</keyword>
<evidence type="ECO:0000313" key="3">
    <source>
        <dbReference type="Proteomes" id="UP001549104"/>
    </source>
</evidence>
<comment type="caution">
    <text evidence="2">The sequence shown here is derived from an EMBL/GenBank/DDBJ whole genome shotgun (WGS) entry which is preliminary data.</text>
</comment>
<organism evidence="2 3">
    <name type="scientific">Sporosarcina psychrophila</name>
    <name type="common">Bacillus psychrophilus</name>
    <dbReference type="NCBI Taxonomy" id="1476"/>
    <lineage>
        <taxon>Bacteria</taxon>
        <taxon>Bacillati</taxon>
        <taxon>Bacillota</taxon>
        <taxon>Bacilli</taxon>
        <taxon>Bacillales</taxon>
        <taxon>Caryophanaceae</taxon>
        <taxon>Sporosarcina</taxon>
    </lineage>
</organism>
<gene>
    <name evidence="2" type="ORF">ABIC55_003771</name>
</gene>
<feature type="transmembrane region" description="Helical" evidence="1">
    <location>
        <begin position="31"/>
        <end position="55"/>
    </location>
</feature>
<dbReference type="RefSeq" id="WP_354314340.1">
    <property type="nucleotide sequence ID" value="NZ_JBEPME010000006.1"/>
</dbReference>
<sequence length="67" mass="7785">MKSILFKILIVISWIYCLGHILFGFPNDTFLIRAVTGVMSTVFSCSLLFFLLKIIDNKKQRKMKVNE</sequence>
<evidence type="ECO:0000313" key="2">
    <source>
        <dbReference type="EMBL" id="MET3658653.1"/>
    </source>
</evidence>
<accession>A0ABV2KFA3</accession>
<dbReference type="EMBL" id="JBEPME010000006">
    <property type="protein sequence ID" value="MET3658653.1"/>
    <property type="molecule type" value="Genomic_DNA"/>
</dbReference>
<evidence type="ECO:0000256" key="1">
    <source>
        <dbReference type="SAM" id="Phobius"/>
    </source>
</evidence>
<keyword evidence="1" id="KW-0812">Transmembrane</keyword>
<protein>
    <recommendedName>
        <fullName evidence="4">DUF2929 domain-containing protein</fullName>
    </recommendedName>
</protein>
<evidence type="ECO:0008006" key="4">
    <source>
        <dbReference type="Google" id="ProtNLM"/>
    </source>
</evidence>
<keyword evidence="1" id="KW-0472">Membrane</keyword>
<proteinExistence type="predicted"/>